<dbReference type="Proteomes" id="UP000594638">
    <property type="component" value="Unassembled WGS sequence"/>
</dbReference>
<feature type="compositionally biased region" description="Basic and acidic residues" evidence="1">
    <location>
        <begin position="13"/>
        <end position="24"/>
    </location>
</feature>
<accession>A0A8S0RIT5</accession>
<dbReference type="AlphaFoldDB" id="A0A8S0RIT5"/>
<comment type="caution">
    <text evidence="2">The sequence shown here is derived from an EMBL/GenBank/DDBJ whole genome shotgun (WGS) entry which is preliminary data.</text>
</comment>
<evidence type="ECO:0000313" key="2">
    <source>
        <dbReference type="EMBL" id="CAA2979195.1"/>
    </source>
</evidence>
<dbReference type="Pfam" id="PF08576">
    <property type="entry name" value="DUF1764"/>
    <property type="match status" value="1"/>
</dbReference>
<feature type="compositionally biased region" description="Basic residues" evidence="1">
    <location>
        <begin position="1"/>
        <end position="12"/>
    </location>
</feature>
<dbReference type="Gramene" id="OE9A048663T1">
    <property type="protein sequence ID" value="OE9A048663C1"/>
    <property type="gene ID" value="OE9A048663"/>
</dbReference>
<proteinExistence type="predicted"/>
<dbReference type="InterPro" id="IPR013885">
    <property type="entry name" value="DUF1764_euk"/>
</dbReference>
<gene>
    <name evidence="2" type="ORF">OLEA9_A048663</name>
</gene>
<organism evidence="2 3">
    <name type="scientific">Olea europaea subsp. europaea</name>
    <dbReference type="NCBI Taxonomy" id="158383"/>
    <lineage>
        <taxon>Eukaryota</taxon>
        <taxon>Viridiplantae</taxon>
        <taxon>Streptophyta</taxon>
        <taxon>Embryophyta</taxon>
        <taxon>Tracheophyta</taxon>
        <taxon>Spermatophyta</taxon>
        <taxon>Magnoliopsida</taxon>
        <taxon>eudicotyledons</taxon>
        <taxon>Gunneridae</taxon>
        <taxon>Pentapetalae</taxon>
        <taxon>asterids</taxon>
        <taxon>lamiids</taxon>
        <taxon>Lamiales</taxon>
        <taxon>Oleaceae</taxon>
        <taxon>Oleeae</taxon>
        <taxon>Olea</taxon>
    </lineage>
</organism>
<dbReference type="EMBL" id="CACTIH010003626">
    <property type="protein sequence ID" value="CAA2979195.1"/>
    <property type="molecule type" value="Genomic_DNA"/>
</dbReference>
<name>A0A8S0RIT5_OLEEU</name>
<dbReference type="PANTHER" id="PTHR34066">
    <property type="entry name" value="GROWTH FACTOR 2"/>
    <property type="match status" value="1"/>
</dbReference>
<reference evidence="2 3" key="1">
    <citation type="submission" date="2019-12" db="EMBL/GenBank/DDBJ databases">
        <authorList>
            <person name="Alioto T."/>
            <person name="Alioto T."/>
            <person name="Gomez Garrido J."/>
        </authorList>
    </citation>
    <scope>NUCLEOTIDE SEQUENCE [LARGE SCALE GENOMIC DNA]</scope>
</reference>
<feature type="compositionally biased region" description="Basic and acidic residues" evidence="1">
    <location>
        <begin position="46"/>
        <end position="69"/>
    </location>
</feature>
<sequence>MTKTSSAKKAKPAHQDHVEQEKSTSKPKKMGSEIDDIFAGKKRKKPEKERAEAKKPAKESAAKAEQHKEMKIKKKRENRIPEGNLFAETPPRPWKKTGDGLTVYTEEELGIGKPDAGGTRLCPFDCNCCF</sequence>
<protein>
    <recommendedName>
        <fullName evidence="4">DUF1764-domain-containing protein</fullName>
    </recommendedName>
</protein>
<feature type="region of interest" description="Disordered" evidence="1">
    <location>
        <begin position="1"/>
        <end position="99"/>
    </location>
</feature>
<keyword evidence="3" id="KW-1185">Reference proteome</keyword>
<evidence type="ECO:0000256" key="1">
    <source>
        <dbReference type="SAM" id="MobiDB-lite"/>
    </source>
</evidence>
<evidence type="ECO:0008006" key="4">
    <source>
        <dbReference type="Google" id="ProtNLM"/>
    </source>
</evidence>
<evidence type="ECO:0000313" key="3">
    <source>
        <dbReference type="Proteomes" id="UP000594638"/>
    </source>
</evidence>
<dbReference type="PANTHER" id="PTHR34066:SF1">
    <property type="entry name" value="DUF1764 FAMILY PROTEIN"/>
    <property type="match status" value="1"/>
</dbReference>
<dbReference type="OrthoDB" id="20835at2759"/>